<keyword evidence="5" id="KW-1185">Reference proteome</keyword>
<dbReference type="FunCoup" id="A0A482X8M2">
    <property type="interactions" value="564"/>
</dbReference>
<dbReference type="InterPro" id="IPR000582">
    <property type="entry name" value="Acyl-CoA-binding_protein"/>
</dbReference>
<dbReference type="SUPFAM" id="SSF47027">
    <property type="entry name" value="Acyl-CoA binding protein"/>
    <property type="match status" value="1"/>
</dbReference>
<dbReference type="PROSITE" id="PS00880">
    <property type="entry name" value="ACB_1"/>
    <property type="match status" value="1"/>
</dbReference>
<sequence length="89" mass="9933">MALVEQFQKAAEDVKNLSSTPSNDELLEIYSFYKQGTEGDCNTAKPGMLDFKGKSKWEAWNSIKGTSKDDAMNKYVEKVAALVEKYGSK</sequence>
<dbReference type="InterPro" id="IPR022408">
    <property type="entry name" value="Acyl-CoA-binding_prot_CS"/>
</dbReference>
<accession>A0A482X8M2</accession>
<dbReference type="Gene3D" id="1.20.80.10">
    <property type="match status" value="1"/>
</dbReference>
<dbReference type="OrthoDB" id="346910at2759"/>
<dbReference type="GO" id="GO:0019915">
    <property type="term" value="P:lipid storage"/>
    <property type="evidence" value="ECO:0007669"/>
    <property type="project" value="UniProtKB-ARBA"/>
</dbReference>
<dbReference type="PRINTS" id="PR00689">
    <property type="entry name" value="ACOABINDINGP"/>
</dbReference>
<dbReference type="InParanoid" id="A0A482X8M2"/>
<dbReference type="GO" id="GO:0006631">
    <property type="term" value="P:fatty acid metabolic process"/>
    <property type="evidence" value="ECO:0007669"/>
    <property type="project" value="TreeGrafter"/>
</dbReference>
<evidence type="ECO:0000256" key="2">
    <source>
        <dbReference type="ARBA" id="ARBA00023121"/>
    </source>
</evidence>
<dbReference type="PROSITE" id="PS51228">
    <property type="entry name" value="ACB_2"/>
    <property type="match status" value="1"/>
</dbReference>
<name>A0A482X8M2_LAOST</name>
<dbReference type="SMR" id="A0A482X8M2"/>
<comment type="similarity">
    <text evidence="1">Belongs to the ACBP family.</text>
</comment>
<dbReference type="InterPro" id="IPR035984">
    <property type="entry name" value="Acyl-CoA-binding_sf"/>
</dbReference>
<dbReference type="PANTHER" id="PTHR23310:SF62">
    <property type="entry name" value="ACYL-COA BINDING PROTEIN 1, ISOFORM A"/>
    <property type="match status" value="1"/>
</dbReference>
<keyword evidence="2" id="KW-0446">Lipid-binding</keyword>
<dbReference type="CDD" id="cd00435">
    <property type="entry name" value="ACBP"/>
    <property type="match status" value="1"/>
</dbReference>
<comment type="caution">
    <text evidence="4">The sequence shown here is derived from an EMBL/GenBank/DDBJ whole genome shotgun (WGS) entry which is preliminary data.</text>
</comment>
<evidence type="ECO:0000259" key="3">
    <source>
        <dbReference type="PROSITE" id="PS51228"/>
    </source>
</evidence>
<dbReference type="EMBL" id="QKKF02015350">
    <property type="protein sequence ID" value="RZF42154.1"/>
    <property type="molecule type" value="Genomic_DNA"/>
</dbReference>
<evidence type="ECO:0000313" key="5">
    <source>
        <dbReference type="Proteomes" id="UP000291343"/>
    </source>
</evidence>
<evidence type="ECO:0000256" key="1">
    <source>
        <dbReference type="ARBA" id="ARBA00005567"/>
    </source>
</evidence>
<dbReference type="AlphaFoldDB" id="A0A482X8M2"/>
<feature type="domain" description="ACB" evidence="3">
    <location>
        <begin position="3"/>
        <end position="88"/>
    </location>
</feature>
<organism evidence="4 5">
    <name type="scientific">Laodelphax striatellus</name>
    <name type="common">Small brown planthopper</name>
    <name type="synonym">Delphax striatella</name>
    <dbReference type="NCBI Taxonomy" id="195883"/>
    <lineage>
        <taxon>Eukaryota</taxon>
        <taxon>Metazoa</taxon>
        <taxon>Ecdysozoa</taxon>
        <taxon>Arthropoda</taxon>
        <taxon>Hexapoda</taxon>
        <taxon>Insecta</taxon>
        <taxon>Pterygota</taxon>
        <taxon>Neoptera</taxon>
        <taxon>Paraneoptera</taxon>
        <taxon>Hemiptera</taxon>
        <taxon>Auchenorrhyncha</taxon>
        <taxon>Fulgoroidea</taxon>
        <taxon>Delphacidae</taxon>
        <taxon>Criomorphinae</taxon>
        <taxon>Laodelphax</taxon>
    </lineage>
</organism>
<dbReference type="Proteomes" id="UP000291343">
    <property type="component" value="Unassembled WGS sequence"/>
</dbReference>
<evidence type="ECO:0000313" key="4">
    <source>
        <dbReference type="EMBL" id="RZF42154.1"/>
    </source>
</evidence>
<dbReference type="STRING" id="195883.A0A482X8M2"/>
<reference evidence="4 5" key="1">
    <citation type="journal article" date="2017" name="Gigascience">
        <title>Genome sequence of the small brown planthopper, Laodelphax striatellus.</title>
        <authorList>
            <person name="Zhu J."/>
            <person name="Jiang F."/>
            <person name="Wang X."/>
            <person name="Yang P."/>
            <person name="Bao Y."/>
            <person name="Zhao W."/>
            <person name="Wang W."/>
            <person name="Lu H."/>
            <person name="Wang Q."/>
            <person name="Cui N."/>
            <person name="Li J."/>
            <person name="Chen X."/>
            <person name="Luo L."/>
            <person name="Yu J."/>
            <person name="Kang L."/>
            <person name="Cui F."/>
        </authorList>
    </citation>
    <scope>NUCLEOTIDE SEQUENCE [LARGE SCALE GENOMIC DNA]</scope>
    <source>
        <strain evidence="4">Lst14</strain>
    </source>
</reference>
<dbReference type="InterPro" id="IPR014352">
    <property type="entry name" value="FERM/acyl-CoA-bd_prot_sf"/>
</dbReference>
<dbReference type="Pfam" id="PF00887">
    <property type="entry name" value="ACBP"/>
    <property type="match status" value="1"/>
</dbReference>
<gene>
    <name evidence="4" type="ORF">LSTR_LSTR012666</name>
</gene>
<dbReference type="GO" id="GO:0000062">
    <property type="term" value="F:fatty-acyl-CoA binding"/>
    <property type="evidence" value="ECO:0007669"/>
    <property type="project" value="InterPro"/>
</dbReference>
<proteinExistence type="inferred from homology"/>
<dbReference type="FunFam" id="1.20.80.10:FF:000010">
    <property type="entry name" value="Acyl-CoA-binding domain-containing protein 5"/>
    <property type="match status" value="1"/>
</dbReference>
<dbReference type="PANTHER" id="PTHR23310">
    <property type="entry name" value="ACYL-COA-BINDING PROTEIN, ACBP"/>
    <property type="match status" value="1"/>
</dbReference>
<protein>
    <recommendedName>
        <fullName evidence="3">ACB domain-containing protein</fullName>
    </recommendedName>
</protein>